<proteinExistence type="predicted"/>
<dbReference type="Proteomes" id="UP000324800">
    <property type="component" value="Unassembled WGS sequence"/>
</dbReference>
<evidence type="ECO:0000313" key="2">
    <source>
        <dbReference type="Proteomes" id="UP000324800"/>
    </source>
</evidence>
<sequence length="229" mass="26660">MQSKHEINGIVRAIVSFTDSYVQNKQRKQKEQQESESTLSLDQVASGLDSIYGQILRQKSCKFVIRIPKLLQSLSTLSRFRLGTHLSEQTDLLRLNVRSLSRQCLRYIQRFGDEQVQSELVNNGYGRVMTLSFCTAGGIGEEQDGEIWEGLIRIHWFLEALRYGRNDDWQHFHPLPLLVRESLEQIEEEGAIEEIEEQMKNNGFDGHIKREAKDVKSETLNHFINRRRI</sequence>
<comment type="caution">
    <text evidence="1">The sequence shown here is derived from an EMBL/GenBank/DDBJ whole genome shotgun (WGS) entry which is preliminary data.</text>
</comment>
<reference evidence="1 2" key="1">
    <citation type="submission" date="2019-03" db="EMBL/GenBank/DDBJ databases">
        <title>Single cell metagenomics reveals metabolic interactions within the superorganism composed of flagellate Streblomastix strix and complex community of Bacteroidetes bacteria on its surface.</title>
        <authorList>
            <person name="Treitli S.C."/>
            <person name="Kolisko M."/>
            <person name="Husnik F."/>
            <person name="Keeling P."/>
            <person name="Hampl V."/>
        </authorList>
    </citation>
    <scope>NUCLEOTIDE SEQUENCE [LARGE SCALE GENOMIC DNA]</scope>
    <source>
        <strain evidence="1">ST1C</strain>
    </source>
</reference>
<dbReference type="AlphaFoldDB" id="A0A5J4TKG9"/>
<protein>
    <submittedName>
        <fullName evidence="1">Uncharacterized protein</fullName>
    </submittedName>
</protein>
<evidence type="ECO:0000313" key="1">
    <source>
        <dbReference type="EMBL" id="KAA6358539.1"/>
    </source>
</evidence>
<accession>A0A5J4TKG9</accession>
<organism evidence="1 2">
    <name type="scientific">Streblomastix strix</name>
    <dbReference type="NCBI Taxonomy" id="222440"/>
    <lineage>
        <taxon>Eukaryota</taxon>
        <taxon>Metamonada</taxon>
        <taxon>Preaxostyla</taxon>
        <taxon>Oxymonadida</taxon>
        <taxon>Streblomastigidae</taxon>
        <taxon>Streblomastix</taxon>
    </lineage>
</organism>
<gene>
    <name evidence="1" type="ORF">EZS28_045934</name>
</gene>
<name>A0A5J4TKG9_9EUKA</name>
<dbReference type="EMBL" id="SNRW01029710">
    <property type="protein sequence ID" value="KAA6358539.1"/>
    <property type="molecule type" value="Genomic_DNA"/>
</dbReference>